<sequence>MNSELTLEKYKKAISRNQNSYKFALGLALIQTINNNRRVYYEEIIRKVADIYFKHHFIYKINESNNPNQVPIVITILEEYLKNVYGNISNIKKLSKEDLNALSVYLINPKKITNIINSPLVATKLTTNKGFFYYTLPCWQKAEKIKGKSYYDYSNSGENDFFLYDSNKKVLLIKEDFINLINTRKELLTDITVGQWVKFTEKFNLIPRLYQKISLDKPNRTTSKFNDIFDNLAVLEGDACIICNKKIYKDKTLDHLIPFSYIFSCELWNLARAHRTCNSSKNDKIGSQEMIDKLVRRNIRLWKLEDEIPSKYKNIYLNHFKSNFISINDMVQKIYKAVLECKSAGFEQMKDRESKRQKHEVEDINIISSIPDFTEVFTNGSLDNNKIIY</sequence>
<evidence type="ECO:0000313" key="1">
    <source>
        <dbReference type="EMBL" id="PAB60815.1"/>
    </source>
</evidence>
<accession>A0A267MPI2</accession>
<reference evidence="1 2" key="1">
    <citation type="submission" date="2017-06" db="EMBL/GenBank/DDBJ databases">
        <title>Draft genome sequence of anaerobic fermentative bacterium Anaeromicrobium sediminis DY2726D isolated from West Pacific Ocean sediments.</title>
        <authorList>
            <person name="Zeng X."/>
        </authorList>
    </citation>
    <scope>NUCLEOTIDE SEQUENCE [LARGE SCALE GENOMIC DNA]</scope>
    <source>
        <strain evidence="1 2">DY2726D</strain>
    </source>
</reference>
<dbReference type="EMBL" id="NIBG01000002">
    <property type="protein sequence ID" value="PAB60815.1"/>
    <property type="molecule type" value="Genomic_DNA"/>
</dbReference>
<dbReference type="AlphaFoldDB" id="A0A267MPI2"/>
<proteinExistence type="predicted"/>
<dbReference type="Proteomes" id="UP000216024">
    <property type="component" value="Unassembled WGS sequence"/>
</dbReference>
<name>A0A267MPI2_9FIRM</name>
<dbReference type="CDD" id="cd00085">
    <property type="entry name" value="HNHc"/>
    <property type="match status" value="1"/>
</dbReference>
<dbReference type="InterPro" id="IPR003615">
    <property type="entry name" value="HNH_nuc"/>
</dbReference>
<keyword evidence="2" id="KW-1185">Reference proteome</keyword>
<comment type="caution">
    <text evidence="1">The sequence shown here is derived from an EMBL/GenBank/DDBJ whole genome shotgun (WGS) entry which is preliminary data.</text>
</comment>
<dbReference type="RefSeq" id="WP_095131401.1">
    <property type="nucleotide sequence ID" value="NZ_NIBG01000002.1"/>
</dbReference>
<evidence type="ECO:0008006" key="3">
    <source>
        <dbReference type="Google" id="ProtNLM"/>
    </source>
</evidence>
<dbReference type="OrthoDB" id="489287at2"/>
<evidence type="ECO:0000313" key="2">
    <source>
        <dbReference type="Proteomes" id="UP000216024"/>
    </source>
</evidence>
<protein>
    <recommendedName>
        <fullName evidence="3">HNH nuclease domain-containing protein</fullName>
    </recommendedName>
</protein>
<organism evidence="1 2">
    <name type="scientific">Anaeromicrobium sediminis</name>
    <dbReference type="NCBI Taxonomy" id="1478221"/>
    <lineage>
        <taxon>Bacteria</taxon>
        <taxon>Bacillati</taxon>
        <taxon>Bacillota</taxon>
        <taxon>Clostridia</taxon>
        <taxon>Peptostreptococcales</taxon>
        <taxon>Thermotaleaceae</taxon>
        <taxon>Anaeromicrobium</taxon>
    </lineage>
</organism>
<gene>
    <name evidence="1" type="ORF">CCE28_04580</name>
</gene>
<dbReference type="Gene3D" id="1.10.30.50">
    <property type="match status" value="1"/>
</dbReference>